<sequence>MRLINTESLKLREFADANLPPYSILSHLWGDEADECCFQEFAHGEAHSEDVKSKPGYAKIVNFCRVSRENGFYWAWADTVCIDKSDYDEHNTAINSMFAWYERSEVCYAYLADTGSPVAESDSKDSSAYAWFRNPVANALRDAQWFTRGWTLPELIAPTKLNFFCRDWTFLCSKDDILTEIRHITSVPLPLLYSTNRKMFKEPKNLTGYTALRKMRWVSRRQTRHEEDMAYCLLGLFDVQMPIRYGEGERAFERLQDLIIRIRGDASILVWQADARWQAGDIGSCRYLASHASGFQWTSTSMGLSESARVLKGPCSPGMSAPEAMSGIQADERRVIYKSSEDVILSRPLIQTLDDRLVFVAMGAYNYARWISLEHDDNALIPLTRGADGTYHRLSFPIVSANLTTFGLIGNGLSYTEIRIRNPSPPS</sequence>
<dbReference type="AlphaFoldDB" id="A0A8H6NSL6"/>
<evidence type="ECO:0000313" key="2">
    <source>
        <dbReference type="EMBL" id="KAF6841846.1"/>
    </source>
</evidence>
<protein>
    <recommendedName>
        <fullName evidence="1">Heterokaryon incompatibility domain-containing protein</fullName>
    </recommendedName>
</protein>
<feature type="domain" description="Heterokaryon incompatibility" evidence="1">
    <location>
        <begin position="22"/>
        <end position="154"/>
    </location>
</feature>
<accession>A0A8H6NSL6</accession>
<dbReference type="PANTHER" id="PTHR10622">
    <property type="entry name" value="HET DOMAIN-CONTAINING PROTEIN"/>
    <property type="match status" value="1"/>
</dbReference>
<dbReference type="EMBL" id="WIGM01000083">
    <property type="protein sequence ID" value="KAF6841846.1"/>
    <property type="molecule type" value="Genomic_DNA"/>
</dbReference>
<dbReference type="InterPro" id="IPR010730">
    <property type="entry name" value="HET"/>
</dbReference>
<proteinExistence type="predicted"/>
<dbReference type="Proteomes" id="UP000639643">
    <property type="component" value="Unassembled WGS sequence"/>
</dbReference>
<gene>
    <name evidence="2" type="ORF">CMUS01_03449</name>
</gene>
<keyword evidence="3" id="KW-1185">Reference proteome</keyword>
<organism evidence="2 3">
    <name type="scientific">Colletotrichum musicola</name>
    <dbReference type="NCBI Taxonomy" id="2175873"/>
    <lineage>
        <taxon>Eukaryota</taxon>
        <taxon>Fungi</taxon>
        <taxon>Dikarya</taxon>
        <taxon>Ascomycota</taxon>
        <taxon>Pezizomycotina</taxon>
        <taxon>Sordariomycetes</taxon>
        <taxon>Hypocreomycetidae</taxon>
        <taxon>Glomerellales</taxon>
        <taxon>Glomerellaceae</taxon>
        <taxon>Colletotrichum</taxon>
        <taxon>Colletotrichum orchidearum species complex</taxon>
    </lineage>
</organism>
<dbReference type="PANTHER" id="PTHR10622:SF10">
    <property type="entry name" value="HET DOMAIN-CONTAINING PROTEIN"/>
    <property type="match status" value="1"/>
</dbReference>
<name>A0A8H6NSL6_9PEZI</name>
<evidence type="ECO:0000313" key="3">
    <source>
        <dbReference type="Proteomes" id="UP000639643"/>
    </source>
</evidence>
<comment type="caution">
    <text evidence="2">The sequence shown here is derived from an EMBL/GenBank/DDBJ whole genome shotgun (WGS) entry which is preliminary data.</text>
</comment>
<dbReference type="OrthoDB" id="194358at2759"/>
<dbReference type="Pfam" id="PF06985">
    <property type="entry name" value="HET"/>
    <property type="match status" value="1"/>
</dbReference>
<evidence type="ECO:0000259" key="1">
    <source>
        <dbReference type="Pfam" id="PF06985"/>
    </source>
</evidence>
<reference evidence="2" key="1">
    <citation type="journal article" date="2020" name="Phytopathology">
        <title>Genome Sequence Resources of Colletotrichum truncatum, C. plurivorum, C. musicola, and C. sojae: Four Species Pathogenic to Soybean (Glycine max).</title>
        <authorList>
            <person name="Rogerio F."/>
            <person name="Boufleur T.R."/>
            <person name="Ciampi-Guillardi M."/>
            <person name="Sukno S.A."/>
            <person name="Thon M.R."/>
            <person name="Massola Junior N.S."/>
            <person name="Baroncelli R."/>
        </authorList>
    </citation>
    <scope>NUCLEOTIDE SEQUENCE</scope>
    <source>
        <strain evidence="2">LFN0074</strain>
    </source>
</reference>